<evidence type="ECO:0008006" key="3">
    <source>
        <dbReference type="Google" id="ProtNLM"/>
    </source>
</evidence>
<organism evidence="1 2">
    <name type="scientific">Steinernema hermaphroditum</name>
    <dbReference type="NCBI Taxonomy" id="289476"/>
    <lineage>
        <taxon>Eukaryota</taxon>
        <taxon>Metazoa</taxon>
        <taxon>Ecdysozoa</taxon>
        <taxon>Nematoda</taxon>
        <taxon>Chromadorea</taxon>
        <taxon>Rhabditida</taxon>
        <taxon>Tylenchina</taxon>
        <taxon>Panagrolaimomorpha</taxon>
        <taxon>Strongyloidoidea</taxon>
        <taxon>Steinernematidae</taxon>
        <taxon>Steinernema</taxon>
    </lineage>
</organism>
<comment type="caution">
    <text evidence="1">The sequence shown here is derived from an EMBL/GenBank/DDBJ whole genome shotgun (WGS) entry which is preliminary data.</text>
</comment>
<evidence type="ECO:0000313" key="2">
    <source>
        <dbReference type="Proteomes" id="UP001175271"/>
    </source>
</evidence>
<accession>A0AA39IAP9</accession>
<protein>
    <recommendedName>
        <fullName evidence="3">F-box domain-containing protein</fullName>
    </recommendedName>
</protein>
<name>A0AA39IAP9_9BILA</name>
<dbReference type="Proteomes" id="UP001175271">
    <property type="component" value="Unassembled WGS sequence"/>
</dbReference>
<proteinExistence type="predicted"/>
<keyword evidence="2" id="KW-1185">Reference proteome</keyword>
<dbReference type="EMBL" id="JAUCMV010000002">
    <property type="protein sequence ID" value="KAK0419804.1"/>
    <property type="molecule type" value="Genomic_DNA"/>
</dbReference>
<evidence type="ECO:0000313" key="1">
    <source>
        <dbReference type="EMBL" id="KAK0419804.1"/>
    </source>
</evidence>
<sequence>MDRVPDIFTQEVVKNVAFRDLKELLKLSGRYGAYAEDHKLHRFNLLVDIFTPDPKSFSSSNLGVSKSSIQPKKKLQKGESSLCYVLENHRFLSKLIIDIGVDRSKHENFICIGEGFLEELSKLYTRSRAIQLVIASDTPTVSQQEVQNLHVLLEKLKIPESQPNLEVKIEWADRASQQSVFRPLLSRRMRSLTLDDEFDYVPCLDILVDLFDKPDFDTLVTGKDTVLPLLVERWTKSSKKQLLKFYSTFTGSHFYENDELFQGFKKHNVKWSKKGFHESLNDFNIPARIRRQIDDDVSYHGDQVCRFIYKKHPRSLKDYYLCLLFVSSVSVIQSSTDQEETMSTSKAKQHAEKMHHHEFAQCSESAVMFFCEME</sequence>
<gene>
    <name evidence="1" type="ORF">QR680_014330</name>
</gene>
<reference evidence="1" key="1">
    <citation type="submission" date="2023-06" db="EMBL/GenBank/DDBJ databases">
        <title>Genomic analysis of the entomopathogenic nematode Steinernema hermaphroditum.</title>
        <authorList>
            <person name="Schwarz E.M."/>
            <person name="Heppert J.K."/>
            <person name="Baniya A."/>
            <person name="Schwartz H.T."/>
            <person name="Tan C.-H."/>
            <person name="Antoshechkin I."/>
            <person name="Sternberg P.W."/>
            <person name="Goodrich-Blair H."/>
            <person name="Dillman A.R."/>
        </authorList>
    </citation>
    <scope>NUCLEOTIDE SEQUENCE</scope>
    <source>
        <strain evidence="1">PS9179</strain>
        <tissue evidence="1">Whole animal</tissue>
    </source>
</reference>
<dbReference type="AlphaFoldDB" id="A0AA39IAP9"/>